<dbReference type="GO" id="GO:0004519">
    <property type="term" value="F:endonuclease activity"/>
    <property type="evidence" value="ECO:0007669"/>
    <property type="project" value="UniProtKB-KW"/>
</dbReference>
<dbReference type="InterPro" id="IPR002711">
    <property type="entry name" value="HNH"/>
</dbReference>
<dbReference type="Pfam" id="PF01844">
    <property type="entry name" value="HNH"/>
    <property type="match status" value="1"/>
</dbReference>
<dbReference type="eggNOG" id="ENOG503379T">
    <property type="taxonomic scope" value="Bacteria"/>
</dbReference>
<proteinExistence type="predicted"/>
<evidence type="ECO:0000256" key="1">
    <source>
        <dbReference type="SAM" id="Phobius"/>
    </source>
</evidence>
<keyword evidence="1" id="KW-0812">Transmembrane</keyword>
<gene>
    <name evidence="3" type="ORF">SAMN04487834_104716</name>
</gene>
<dbReference type="GO" id="GO:0003676">
    <property type="term" value="F:nucleic acid binding"/>
    <property type="evidence" value="ECO:0007669"/>
    <property type="project" value="InterPro"/>
</dbReference>
<dbReference type="Gene3D" id="1.10.30.50">
    <property type="match status" value="1"/>
</dbReference>
<feature type="transmembrane region" description="Helical" evidence="1">
    <location>
        <begin position="169"/>
        <end position="193"/>
    </location>
</feature>
<accession>A0A1H6VGL4</accession>
<dbReference type="InterPro" id="IPR003615">
    <property type="entry name" value="HNH_nuc"/>
</dbReference>
<dbReference type="Proteomes" id="UP000183028">
    <property type="component" value="Unassembled WGS sequence"/>
</dbReference>
<dbReference type="GO" id="GO:0008270">
    <property type="term" value="F:zinc ion binding"/>
    <property type="evidence" value="ECO:0007669"/>
    <property type="project" value="InterPro"/>
</dbReference>
<sequence>MAKAYNIEVKNGQRKTYEYRAHLHYMGMKWIARNHQWVMRTSDEAQVNSIIRFADDNKLICIVYDDQHGRNRNYRMNFFEKNAPMFGDYYICAYCFKPIRHKDVTVDHIIPVKKAKANRLANRLMERLDIRDVNEEKNLCACCHECNSRKGSKGGLWIIRGFLGKKKRFVIAVYILFISAIMAVLGIASYYGLVVRS</sequence>
<reference evidence="4" key="1">
    <citation type="submission" date="2016-10" db="EMBL/GenBank/DDBJ databases">
        <authorList>
            <person name="Varghese N."/>
        </authorList>
    </citation>
    <scope>NUCLEOTIDE SEQUENCE [LARGE SCALE GENOMIC DNA]</scope>
    <source>
        <strain evidence="4">DSM 20406</strain>
    </source>
</reference>
<keyword evidence="4" id="KW-1185">Reference proteome</keyword>
<name>A0A1H6VGL4_9FIRM</name>
<dbReference type="CDD" id="cd00085">
    <property type="entry name" value="HNHc"/>
    <property type="match status" value="1"/>
</dbReference>
<keyword evidence="3" id="KW-0540">Nuclease</keyword>
<dbReference type="EMBL" id="FNYK01000047">
    <property type="protein sequence ID" value="SEJ03721.1"/>
    <property type="molecule type" value="Genomic_DNA"/>
</dbReference>
<evidence type="ECO:0000313" key="4">
    <source>
        <dbReference type="Proteomes" id="UP000183028"/>
    </source>
</evidence>
<organism evidence="3 4">
    <name type="scientific">Sharpea azabuensis</name>
    <dbReference type="NCBI Taxonomy" id="322505"/>
    <lineage>
        <taxon>Bacteria</taxon>
        <taxon>Bacillati</taxon>
        <taxon>Bacillota</taxon>
        <taxon>Erysipelotrichia</taxon>
        <taxon>Erysipelotrichales</taxon>
        <taxon>Coprobacillaceae</taxon>
        <taxon>Sharpea</taxon>
    </lineage>
</organism>
<protein>
    <submittedName>
        <fullName evidence="3">HNH endonuclease</fullName>
    </submittedName>
</protein>
<keyword evidence="3" id="KW-0378">Hydrolase</keyword>
<dbReference type="OrthoDB" id="2873040at2"/>
<dbReference type="RefSeq" id="WP_074732465.1">
    <property type="nucleotide sequence ID" value="NZ_FNYK01000047.1"/>
</dbReference>
<evidence type="ECO:0000259" key="2">
    <source>
        <dbReference type="Pfam" id="PF01844"/>
    </source>
</evidence>
<dbReference type="AlphaFoldDB" id="A0A1H6VGL4"/>
<keyword evidence="1" id="KW-0472">Membrane</keyword>
<feature type="domain" description="HNH" evidence="2">
    <location>
        <begin position="92"/>
        <end position="122"/>
    </location>
</feature>
<keyword evidence="1" id="KW-1133">Transmembrane helix</keyword>
<evidence type="ECO:0000313" key="3">
    <source>
        <dbReference type="EMBL" id="SEJ03721.1"/>
    </source>
</evidence>
<keyword evidence="3" id="KW-0255">Endonuclease</keyword>